<feature type="compositionally biased region" description="Low complexity" evidence="1">
    <location>
        <begin position="44"/>
        <end position="56"/>
    </location>
</feature>
<evidence type="ECO:0000256" key="1">
    <source>
        <dbReference type="SAM" id="MobiDB-lite"/>
    </source>
</evidence>
<keyword evidence="2" id="KW-0732">Signal</keyword>
<evidence type="ECO:0000256" key="2">
    <source>
        <dbReference type="SAM" id="SignalP"/>
    </source>
</evidence>
<dbReference type="Proteomes" id="UP000186391">
    <property type="component" value="Unassembled WGS sequence"/>
</dbReference>
<proteinExistence type="predicted"/>
<evidence type="ECO:0000313" key="4">
    <source>
        <dbReference type="Proteomes" id="UP000186391"/>
    </source>
</evidence>
<sequence>MKKLLFIACCLALIATISAALAQNFISVQTSSVHVDSNSDDMRNSSTFSQQSNYSSGYQTSSVSLSATDLRQPHILRISTSGSQLSGDVLLNGKVVKRLSSSQVEINLSPLLSAGEHIVEISGRYAPASSGVSVELSGPGISSSQQTSGNGLLNYTLNLSVR</sequence>
<dbReference type="OrthoDB" id="582274at2"/>
<comment type="caution">
    <text evidence="3">The sequence shown here is derived from an EMBL/GenBank/DDBJ whole genome shotgun (WGS) entry which is preliminary data.</text>
</comment>
<protein>
    <submittedName>
        <fullName evidence="3">Uncharacterized protein</fullName>
    </submittedName>
</protein>
<feature type="chain" id="PRO_5012346393" evidence="2">
    <location>
        <begin position="23"/>
        <end position="162"/>
    </location>
</feature>
<dbReference type="RefSeq" id="WP_073555953.1">
    <property type="nucleotide sequence ID" value="NZ_MRCA01000006.1"/>
</dbReference>
<gene>
    <name evidence="3" type="ORF">NIES592_12860</name>
</gene>
<name>A0A1U7GYM3_9CYAN</name>
<feature type="region of interest" description="Disordered" evidence="1">
    <location>
        <begin position="39"/>
        <end position="59"/>
    </location>
</feature>
<accession>A0A1U7GYM3</accession>
<reference evidence="3 4" key="1">
    <citation type="submission" date="2016-11" db="EMBL/GenBank/DDBJ databases">
        <title>Draft Genome Sequences of Nine Cyanobacterial Strains from Diverse Habitats.</title>
        <authorList>
            <person name="Zhu T."/>
            <person name="Hou S."/>
            <person name="Lu X."/>
            <person name="Hess W.R."/>
        </authorList>
    </citation>
    <scope>NUCLEOTIDE SEQUENCE [LARGE SCALE GENOMIC DNA]</scope>
    <source>
        <strain evidence="3 4">NIES-592</strain>
    </source>
</reference>
<dbReference type="EMBL" id="MRCA01000006">
    <property type="protein sequence ID" value="OKH13527.1"/>
    <property type="molecule type" value="Genomic_DNA"/>
</dbReference>
<organism evidence="3 4">
    <name type="scientific">Fischerella major NIES-592</name>
    <dbReference type="NCBI Taxonomy" id="210994"/>
    <lineage>
        <taxon>Bacteria</taxon>
        <taxon>Bacillati</taxon>
        <taxon>Cyanobacteriota</taxon>
        <taxon>Cyanophyceae</taxon>
        <taxon>Nostocales</taxon>
        <taxon>Hapalosiphonaceae</taxon>
        <taxon>Fischerella</taxon>
    </lineage>
</organism>
<keyword evidence="4" id="KW-1185">Reference proteome</keyword>
<evidence type="ECO:0000313" key="3">
    <source>
        <dbReference type="EMBL" id="OKH13527.1"/>
    </source>
</evidence>
<dbReference type="AlphaFoldDB" id="A0A1U7GYM3"/>
<feature type="signal peptide" evidence="2">
    <location>
        <begin position="1"/>
        <end position="22"/>
    </location>
</feature>